<dbReference type="InterPro" id="IPR000719">
    <property type="entry name" value="Prot_kinase_dom"/>
</dbReference>
<dbReference type="Gene3D" id="1.10.510.10">
    <property type="entry name" value="Transferase(Phosphotransferase) domain 1"/>
    <property type="match status" value="1"/>
</dbReference>
<name>A0A7J7M598_9MAGN</name>
<comment type="similarity">
    <text evidence="5">Belongs to the protein kinase superfamily. STE Ser/Thr protein kinase family. MAP kinase kinase subfamily.</text>
</comment>
<evidence type="ECO:0000256" key="1">
    <source>
        <dbReference type="ARBA" id="ARBA00022679"/>
    </source>
</evidence>
<comment type="catalytic activity">
    <reaction evidence="8">
        <text>L-threonyl-[protein] + ATP = O-phospho-L-threonyl-[protein] + ADP + H(+)</text>
        <dbReference type="Rhea" id="RHEA:46608"/>
        <dbReference type="Rhea" id="RHEA-COMP:11060"/>
        <dbReference type="Rhea" id="RHEA-COMP:11605"/>
        <dbReference type="ChEBI" id="CHEBI:15378"/>
        <dbReference type="ChEBI" id="CHEBI:30013"/>
        <dbReference type="ChEBI" id="CHEBI:30616"/>
        <dbReference type="ChEBI" id="CHEBI:61977"/>
        <dbReference type="ChEBI" id="CHEBI:456216"/>
        <dbReference type="EC" id="2.7.12.2"/>
    </reaction>
</comment>
<evidence type="ECO:0000313" key="11">
    <source>
        <dbReference type="EMBL" id="KAF6150012.1"/>
    </source>
</evidence>
<keyword evidence="4" id="KW-0067">ATP-binding</keyword>
<keyword evidence="2" id="KW-0547">Nucleotide-binding</keyword>
<reference evidence="11 12" key="1">
    <citation type="journal article" date="2020" name="IScience">
        <title>Genome Sequencing of the Endangered Kingdonia uniflora (Circaeasteraceae, Ranunculales) Reveals Potential Mechanisms of Evolutionary Specialization.</title>
        <authorList>
            <person name="Sun Y."/>
            <person name="Deng T."/>
            <person name="Zhang A."/>
            <person name="Moore M.J."/>
            <person name="Landis J.B."/>
            <person name="Lin N."/>
            <person name="Zhang H."/>
            <person name="Zhang X."/>
            <person name="Huang J."/>
            <person name="Zhang X."/>
            <person name="Sun H."/>
            <person name="Wang H."/>
        </authorList>
    </citation>
    <scope>NUCLEOTIDE SEQUENCE [LARGE SCALE GENOMIC DNA]</scope>
    <source>
        <strain evidence="11">TB1705</strain>
        <tissue evidence="11">Leaf</tissue>
    </source>
</reference>
<evidence type="ECO:0000256" key="2">
    <source>
        <dbReference type="ARBA" id="ARBA00022741"/>
    </source>
</evidence>
<dbReference type="PROSITE" id="PS50011">
    <property type="entry name" value="PROTEIN_KINASE_DOM"/>
    <property type="match status" value="1"/>
</dbReference>
<comment type="catalytic activity">
    <reaction evidence="9">
        <text>L-tyrosyl-[protein] + ATP = O-phospho-L-tyrosyl-[protein] + ADP + H(+)</text>
        <dbReference type="Rhea" id="RHEA:10596"/>
        <dbReference type="Rhea" id="RHEA-COMP:10136"/>
        <dbReference type="Rhea" id="RHEA-COMP:20101"/>
        <dbReference type="ChEBI" id="CHEBI:15378"/>
        <dbReference type="ChEBI" id="CHEBI:30616"/>
        <dbReference type="ChEBI" id="CHEBI:46858"/>
        <dbReference type="ChEBI" id="CHEBI:61978"/>
        <dbReference type="ChEBI" id="CHEBI:456216"/>
        <dbReference type="EC" id="2.7.12.2"/>
    </reaction>
</comment>
<evidence type="ECO:0000256" key="3">
    <source>
        <dbReference type="ARBA" id="ARBA00022777"/>
    </source>
</evidence>
<dbReference type="EC" id="2.7.12.2" evidence="6"/>
<evidence type="ECO:0000256" key="4">
    <source>
        <dbReference type="ARBA" id="ARBA00022840"/>
    </source>
</evidence>
<dbReference type="PANTHER" id="PTHR48013:SF9">
    <property type="entry name" value="DUAL SPECIFICITY MITOGEN-ACTIVATED PROTEIN KINASE KINASE 5"/>
    <property type="match status" value="1"/>
</dbReference>
<keyword evidence="3" id="KW-0418">Kinase</keyword>
<dbReference type="Proteomes" id="UP000541444">
    <property type="component" value="Unassembled WGS sequence"/>
</dbReference>
<dbReference type="GO" id="GO:0005524">
    <property type="term" value="F:ATP binding"/>
    <property type="evidence" value="ECO:0007669"/>
    <property type="project" value="UniProtKB-KW"/>
</dbReference>
<keyword evidence="12" id="KW-1185">Reference proteome</keyword>
<dbReference type="EMBL" id="JACGCM010001768">
    <property type="protein sequence ID" value="KAF6150012.1"/>
    <property type="molecule type" value="Genomic_DNA"/>
</dbReference>
<dbReference type="GO" id="GO:0004708">
    <property type="term" value="F:MAP kinase kinase activity"/>
    <property type="evidence" value="ECO:0007669"/>
    <property type="project" value="UniProtKB-EC"/>
</dbReference>
<protein>
    <recommendedName>
        <fullName evidence="6">mitogen-activated protein kinase kinase</fullName>
        <ecNumber evidence="6">2.7.12.2</ecNumber>
    </recommendedName>
</protein>
<evidence type="ECO:0000256" key="5">
    <source>
        <dbReference type="ARBA" id="ARBA00038035"/>
    </source>
</evidence>
<evidence type="ECO:0000256" key="8">
    <source>
        <dbReference type="ARBA" id="ARBA00049299"/>
    </source>
</evidence>
<dbReference type="SUPFAM" id="SSF56112">
    <property type="entry name" value="Protein kinase-like (PK-like)"/>
    <property type="match status" value="1"/>
</dbReference>
<dbReference type="Pfam" id="PF00069">
    <property type="entry name" value="Pkinase"/>
    <property type="match status" value="1"/>
</dbReference>
<comment type="caution">
    <text evidence="11">The sequence shown here is derived from an EMBL/GenBank/DDBJ whole genome shotgun (WGS) entry which is preliminary data.</text>
</comment>
<accession>A0A7J7M598</accession>
<organism evidence="11 12">
    <name type="scientific">Kingdonia uniflora</name>
    <dbReference type="NCBI Taxonomy" id="39325"/>
    <lineage>
        <taxon>Eukaryota</taxon>
        <taxon>Viridiplantae</taxon>
        <taxon>Streptophyta</taxon>
        <taxon>Embryophyta</taxon>
        <taxon>Tracheophyta</taxon>
        <taxon>Spermatophyta</taxon>
        <taxon>Magnoliopsida</taxon>
        <taxon>Ranunculales</taxon>
        <taxon>Circaeasteraceae</taxon>
        <taxon>Kingdonia</taxon>
    </lineage>
</organism>
<dbReference type="PANTHER" id="PTHR48013">
    <property type="entry name" value="DUAL SPECIFICITY MITOGEN-ACTIVATED PROTEIN KINASE KINASE 5-RELATED"/>
    <property type="match status" value="1"/>
</dbReference>
<keyword evidence="1" id="KW-0808">Transferase</keyword>
<evidence type="ECO:0000313" key="12">
    <source>
        <dbReference type="Proteomes" id="UP000541444"/>
    </source>
</evidence>
<evidence type="ECO:0000256" key="7">
    <source>
        <dbReference type="ARBA" id="ARBA00049014"/>
    </source>
</evidence>
<feature type="domain" description="Protein kinase" evidence="10">
    <location>
        <begin position="1"/>
        <end position="91"/>
    </location>
</feature>
<dbReference type="AlphaFoldDB" id="A0A7J7M598"/>
<evidence type="ECO:0000256" key="9">
    <source>
        <dbReference type="ARBA" id="ARBA00051693"/>
    </source>
</evidence>
<evidence type="ECO:0000256" key="6">
    <source>
        <dbReference type="ARBA" id="ARBA00038999"/>
    </source>
</evidence>
<proteinExistence type="inferred from homology"/>
<gene>
    <name evidence="11" type="ORF">GIB67_036539</name>
</gene>
<dbReference type="InterPro" id="IPR011009">
    <property type="entry name" value="Kinase-like_dom_sf"/>
</dbReference>
<sequence>MEVKIADFGCSRIMCRMLDTCDTFIGTRAYMSPERYDPSAYGGNYNGYAGDVWSLGLTIAELFWGTTILFCLQAKTLIGSHLCALYVLESH</sequence>
<comment type="catalytic activity">
    <reaction evidence="7">
        <text>L-seryl-[protein] + ATP = O-phospho-L-seryl-[protein] + ADP + H(+)</text>
        <dbReference type="Rhea" id="RHEA:17989"/>
        <dbReference type="Rhea" id="RHEA-COMP:9863"/>
        <dbReference type="Rhea" id="RHEA-COMP:11604"/>
        <dbReference type="ChEBI" id="CHEBI:15378"/>
        <dbReference type="ChEBI" id="CHEBI:29999"/>
        <dbReference type="ChEBI" id="CHEBI:30616"/>
        <dbReference type="ChEBI" id="CHEBI:83421"/>
        <dbReference type="ChEBI" id="CHEBI:456216"/>
        <dbReference type="EC" id="2.7.12.2"/>
    </reaction>
</comment>
<evidence type="ECO:0000259" key="10">
    <source>
        <dbReference type="PROSITE" id="PS50011"/>
    </source>
</evidence>
<dbReference type="OrthoDB" id="8693905at2759"/>